<protein>
    <submittedName>
        <fullName evidence="2">Metallophosphoesterase</fullName>
    </submittedName>
</protein>
<dbReference type="GO" id="GO:0110154">
    <property type="term" value="P:RNA decapping"/>
    <property type="evidence" value="ECO:0007669"/>
    <property type="project" value="TreeGrafter"/>
</dbReference>
<dbReference type="KEGG" id="blag:BLTE_00910"/>
<organism evidence="2 3">
    <name type="scientific">Blastochloris tepida</name>
    <dbReference type="NCBI Taxonomy" id="2233851"/>
    <lineage>
        <taxon>Bacteria</taxon>
        <taxon>Pseudomonadati</taxon>
        <taxon>Pseudomonadota</taxon>
        <taxon>Alphaproteobacteria</taxon>
        <taxon>Hyphomicrobiales</taxon>
        <taxon>Blastochloridaceae</taxon>
        <taxon>Blastochloris</taxon>
    </lineage>
</organism>
<dbReference type="Pfam" id="PF00149">
    <property type="entry name" value="Metallophos"/>
    <property type="match status" value="1"/>
</dbReference>
<dbReference type="Proteomes" id="UP000266934">
    <property type="component" value="Chromosome"/>
</dbReference>
<dbReference type="SUPFAM" id="SSF56300">
    <property type="entry name" value="Metallo-dependent phosphatases"/>
    <property type="match status" value="1"/>
</dbReference>
<dbReference type="PANTHER" id="PTHR42850:SF4">
    <property type="entry name" value="ZINC-DEPENDENT ENDOPOLYPHOSPHATASE"/>
    <property type="match status" value="1"/>
</dbReference>
<reference evidence="2 3" key="1">
    <citation type="submission" date="2018-08" db="EMBL/GenBank/DDBJ databases">
        <title>Complete genome sequencing of Blastochloris tepida GI.</title>
        <authorList>
            <person name="Tsukatani Y."/>
            <person name="Mori H."/>
        </authorList>
    </citation>
    <scope>NUCLEOTIDE SEQUENCE [LARGE SCALE GENOMIC DNA]</scope>
    <source>
        <strain evidence="2 3">GI</strain>
    </source>
</reference>
<dbReference type="InterPro" id="IPR050126">
    <property type="entry name" value="Ap4A_hydrolase"/>
</dbReference>
<gene>
    <name evidence="2" type="primary">prp1</name>
    <name evidence="2" type="ORF">BLTE_00910</name>
</gene>
<dbReference type="EMBL" id="AP018907">
    <property type="protein sequence ID" value="BBF91406.1"/>
    <property type="molecule type" value="Genomic_DNA"/>
</dbReference>
<evidence type="ECO:0000313" key="2">
    <source>
        <dbReference type="EMBL" id="BBF91406.1"/>
    </source>
</evidence>
<dbReference type="InterPro" id="IPR004843">
    <property type="entry name" value="Calcineurin-like_PHP"/>
</dbReference>
<dbReference type="InterPro" id="IPR029052">
    <property type="entry name" value="Metallo-depent_PP-like"/>
</dbReference>
<accession>A0A348FVS3</accession>
<dbReference type="GO" id="GO:0008803">
    <property type="term" value="F:bis(5'-nucleosyl)-tetraphosphatase (symmetrical) activity"/>
    <property type="evidence" value="ECO:0007669"/>
    <property type="project" value="TreeGrafter"/>
</dbReference>
<evidence type="ECO:0000313" key="3">
    <source>
        <dbReference type="Proteomes" id="UP000266934"/>
    </source>
</evidence>
<dbReference type="GO" id="GO:0016791">
    <property type="term" value="F:phosphatase activity"/>
    <property type="evidence" value="ECO:0007669"/>
    <property type="project" value="TreeGrafter"/>
</dbReference>
<dbReference type="AlphaFoldDB" id="A0A348FVS3"/>
<name>A0A348FVS3_9HYPH</name>
<dbReference type="Gene3D" id="3.60.21.10">
    <property type="match status" value="1"/>
</dbReference>
<keyword evidence="3" id="KW-1185">Reference proteome</keyword>
<sequence length="238" mass="26491">MYAIGDIHGHADLLRRMLAMIDAEEARRPPATWTVELFLGDVIDRGPDSRGVVDMLLAPPGGGRHRVCLRGNHEDCLLRFLEEPSVLANWRAFGGLETLASYGLSHRPLSTLDDFDAARIEFLSKLPPAHKTFFEHTWMFYEQGGFFFAHAGVRPGIPLNEQTAEDLMYIRGPFISYHGDFGKRIVHGHTPAAAVEILPNRINVDTGAYATGRLSCVVIEGDRVDVLSVDRTALRERA</sequence>
<feature type="domain" description="Calcineurin-like phosphoesterase" evidence="1">
    <location>
        <begin position="3"/>
        <end position="191"/>
    </location>
</feature>
<dbReference type="PANTHER" id="PTHR42850">
    <property type="entry name" value="METALLOPHOSPHOESTERASE"/>
    <property type="match status" value="1"/>
</dbReference>
<proteinExistence type="predicted"/>
<dbReference type="GO" id="GO:0005737">
    <property type="term" value="C:cytoplasm"/>
    <property type="evidence" value="ECO:0007669"/>
    <property type="project" value="TreeGrafter"/>
</dbReference>
<dbReference type="CDD" id="cd00144">
    <property type="entry name" value="MPP_PPP_family"/>
    <property type="match status" value="1"/>
</dbReference>
<evidence type="ECO:0000259" key="1">
    <source>
        <dbReference type="Pfam" id="PF00149"/>
    </source>
</evidence>